<keyword evidence="5 8" id="KW-0812">Transmembrane</keyword>
<feature type="transmembrane region" description="Helical" evidence="8">
    <location>
        <begin position="26"/>
        <end position="46"/>
    </location>
</feature>
<feature type="transmembrane region" description="Helical" evidence="8">
    <location>
        <begin position="66"/>
        <end position="82"/>
    </location>
</feature>
<dbReference type="CDD" id="cd06579">
    <property type="entry name" value="TM_PBP1_transp_AraH_like"/>
    <property type="match status" value="1"/>
</dbReference>
<accession>A0A6L7GYP4</accession>
<dbReference type="Proteomes" id="UP000475545">
    <property type="component" value="Unassembled WGS sequence"/>
</dbReference>
<keyword evidence="6 8" id="KW-1133">Transmembrane helix</keyword>
<evidence type="ECO:0000313" key="10">
    <source>
        <dbReference type="Proteomes" id="UP000475545"/>
    </source>
</evidence>
<evidence type="ECO:0000313" key="9">
    <source>
        <dbReference type="EMBL" id="MXP23865.1"/>
    </source>
</evidence>
<feature type="transmembrane region" description="Helical" evidence="8">
    <location>
        <begin position="262"/>
        <end position="280"/>
    </location>
</feature>
<feature type="transmembrane region" description="Helical" evidence="8">
    <location>
        <begin position="230"/>
        <end position="250"/>
    </location>
</feature>
<evidence type="ECO:0000256" key="2">
    <source>
        <dbReference type="ARBA" id="ARBA00022448"/>
    </source>
</evidence>
<dbReference type="RefSeq" id="WP_160904061.1">
    <property type="nucleotide sequence ID" value="NZ_CP102850.1"/>
</dbReference>
<evidence type="ECO:0000256" key="8">
    <source>
        <dbReference type="SAM" id="Phobius"/>
    </source>
</evidence>
<dbReference type="InterPro" id="IPR001851">
    <property type="entry name" value="ABC_transp_permease"/>
</dbReference>
<organism evidence="9 10">
    <name type="scientific">Gordonia mangrovi</name>
    <dbReference type="NCBI Taxonomy" id="2665643"/>
    <lineage>
        <taxon>Bacteria</taxon>
        <taxon>Bacillati</taxon>
        <taxon>Actinomycetota</taxon>
        <taxon>Actinomycetes</taxon>
        <taxon>Mycobacteriales</taxon>
        <taxon>Gordoniaceae</taxon>
        <taxon>Gordonia</taxon>
    </lineage>
</organism>
<dbReference type="Pfam" id="PF02653">
    <property type="entry name" value="BPD_transp_2"/>
    <property type="match status" value="1"/>
</dbReference>
<evidence type="ECO:0000256" key="3">
    <source>
        <dbReference type="ARBA" id="ARBA00022475"/>
    </source>
</evidence>
<dbReference type="EMBL" id="WMBR01000007">
    <property type="protein sequence ID" value="MXP23865.1"/>
    <property type="molecule type" value="Genomic_DNA"/>
</dbReference>
<feature type="transmembrane region" description="Helical" evidence="8">
    <location>
        <begin position="287"/>
        <end position="309"/>
    </location>
</feature>
<feature type="transmembrane region" description="Helical" evidence="8">
    <location>
        <begin position="114"/>
        <end position="132"/>
    </location>
</feature>
<keyword evidence="4" id="KW-0997">Cell inner membrane</keyword>
<evidence type="ECO:0000256" key="7">
    <source>
        <dbReference type="ARBA" id="ARBA00023136"/>
    </source>
</evidence>
<protein>
    <submittedName>
        <fullName evidence="9">ABC transporter permease</fullName>
    </submittedName>
</protein>
<keyword evidence="7 8" id="KW-0472">Membrane</keyword>
<keyword evidence="2" id="KW-0813">Transport</keyword>
<dbReference type="PANTHER" id="PTHR32196:SF21">
    <property type="entry name" value="ABC TRANSPORTER PERMEASE PROTEIN YPHD-RELATED"/>
    <property type="match status" value="1"/>
</dbReference>
<feature type="transmembrane region" description="Helical" evidence="8">
    <location>
        <begin position="89"/>
        <end position="108"/>
    </location>
</feature>
<gene>
    <name evidence="9" type="ORF">GIY30_21235</name>
</gene>
<evidence type="ECO:0000256" key="4">
    <source>
        <dbReference type="ARBA" id="ARBA00022519"/>
    </source>
</evidence>
<sequence length="337" mass="34301">MSIATQTDPDQDIGPARSRTKTVQSILERFALVILTFGVFVFFATWPQTSATFLSIDNLQNVAANQSALVLAALASLFPLVCGEFDLSVGAVATTTHIVVASFAANGWSLPVAIVMGLLVGLVVGGINAVLVTRVGVNGIITTLGMATLLTGLVTWGTGGVNIVEGIPRSLTDVGTMAIIGIPALTIAALVAGGLVAYFFALTPPGRRLTMIGSNRRAADLVGIGVQRHVASAFVLSALFASLAGIALLARNGIASPQAGGTAFTLQALSAVFLGATAIWPGRFNVLGTFVAVFFIAISVAGLSLAGAAGWVSDVFTGAALVIAVAASTLVGRRHRS</sequence>
<proteinExistence type="predicted"/>
<name>A0A6L7GYP4_9ACTN</name>
<comment type="caution">
    <text evidence="9">The sequence shown here is derived from an EMBL/GenBank/DDBJ whole genome shotgun (WGS) entry which is preliminary data.</text>
</comment>
<feature type="transmembrane region" description="Helical" evidence="8">
    <location>
        <begin position="315"/>
        <end position="332"/>
    </location>
</feature>
<keyword evidence="3" id="KW-1003">Cell membrane</keyword>
<feature type="transmembrane region" description="Helical" evidence="8">
    <location>
        <begin position="177"/>
        <end position="201"/>
    </location>
</feature>
<evidence type="ECO:0000256" key="6">
    <source>
        <dbReference type="ARBA" id="ARBA00022989"/>
    </source>
</evidence>
<evidence type="ECO:0000256" key="5">
    <source>
        <dbReference type="ARBA" id="ARBA00022692"/>
    </source>
</evidence>
<dbReference type="PANTHER" id="PTHR32196">
    <property type="entry name" value="ABC TRANSPORTER PERMEASE PROTEIN YPHD-RELATED-RELATED"/>
    <property type="match status" value="1"/>
</dbReference>
<feature type="transmembrane region" description="Helical" evidence="8">
    <location>
        <begin position="139"/>
        <end position="157"/>
    </location>
</feature>
<dbReference type="GO" id="GO:0005886">
    <property type="term" value="C:plasma membrane"/>
    <property type="evidence" value="ECO:0007669"/>
    <property type="project" value="UniProtKB-SubCell"/>
</dbReference>
<dbReference type="AlphaFoldDB" id="A0A6L7GYP4"/>
<evidence type="ECO:0000256" key="1">
    <source>
        <dbReference type="ARBA" id="ARBA00004651"/>
    </source>
</evidence>
<dbReference type="GO" id="GO:0022857">
    <property type="term" value="F:transmembrane transporter activity"/>
    <property type="evidence" value="ECO:0007669"/>
    <property type="project" value="InterPro"/>
</dbReference>
<keyword evidence="10" id="KW-1185">Reference proteome</keyword>
<comment type="subcellular location">
    <subcellularLocation>
        <location evidence="1">Cell membrane</location>
        <topology evidence="1">Multi-pass membrane protein</topology>
    </subcellularLocation>
</comment>
<reference evidence="9 10" key="1">
    <citation type="submission" date="2019-11" db="EMBL/GenBank/DDBJ databases">
        <title>Gordonia sp. nov., a novel actinobacterium isolated from mangrove soil in Hainan.</title>
        <authorList>
            <person name="Huang X."/>
            <person name="Xie Y."/>
            <person name="Chu X."/>
            <person name="Xiao K."/>
        </authorList>
    </citation>
    <scope>NUCLEOTIDE SEQUENCE [LARGE SCALE GENOMIC DNA]</scope>
    <source>
        <strain evidence="9 10">HNM0687</strain>
    </source>
</reference>